<dbReference type="AlphaFoldDB" id="A0A922L7E5"/>
<dbReference type="Proteomes" id="UP000790347">
    <property type="component" value="Unassembled WGS sequence"/>
</dbReference>
<proteinExistence type="predicted"/>
<sequence length="132" mass="15120">MEKEKQESINNNNKKKYSGIPDGQIVCLPVHGNQIDLAIVARTIMSYRPKQRPSVSSRQGGGVGGLLLEYYDLFVFNVYEIEREKKLSSNFVHTHLFVNFLMFIRPFGPCQDTWKNVLTLINVCVSAFDSYK</sequence>
<evidence type="ECO:0000313" key="2">
    <source>
        <dbReference type="Proteomes" id="UP000790347"/>
    </source>
</evidence>
<accession>A0A922L7E5</accession>
<name>A0A922L7E5_DERFA</name>
<comment type="caution">
    <text evidence="1">The sequence shown here is derived from an EMBL/GenBank/DDBJ whole genome shotgun (WGS) entry which is preliminary data.</text>
</comment>
<organism evidence="1 2">
    <name type="scientific">Dermatophagoides farinae</name>
    <name type="common">American house dust mite</name>
    <dbReference type="NCBI Taxonomy" id="6954"/>
    <lineage>
        <taxon>Eukaryota</taxon>
        <taxon>Metazoa</taxon>
        <taxon>Ecdysozoa</taxon>
        <taxon>Arthropoda</taxon>
        <taxon>Chelicerata</taxon>
        <taxon>Arachnida</taxon>
        <taxon>Acari</taxon>
        <taxon>Acariformes</taxon>
        <taxon>Sarcoptiformes</taxon>
        <taxon>Astigmata</taxon>
        <taxon>Psoroptidia</taxon>
        <taxon>Analgoidea</taxon>
        <taxon>Pyroglyphidae</taxon>
        <taxon>Dermatophagoidinae</taxon>
        <taxon>Dermatophagoides</taxon>
    </lineage>
</organism>
<gene>
    <name evidence="1" type="ORF">DERF_008884</name>
</gene>
<dbReference type="EMBL" id="ASGP02000003">
    <property type="protein sequence ID" value="KAH9518294.1"/>
    <property type="molecule type" value="Genomic_DNA"/>
</dbReference>
<reference evidence="1" key="1">
    <citation type="submission" date="2013-05" db="EMBL/GenBank/DDBJ databases">
        <authorList>
            <person name="Yim A.K.Y."/>
            <person name="Chan T.F."/>
            <person name="Ji K.M."/>
            <person name="Liu X.Y."/>
            <person name="Zhou J.W."/>
            <person name="Li R.Q."/>
            <person name="Yang K.Y."/>
            <person name="Li J."/>
            <person name="Li M."/>
            <person name="Law P.T.W."/>
            <person name="Wu Y.L."/>
            <person name="Cai Z.L."/>
            <person name="Qin H."/>
            <person name="Bao Y."/>
            <person name="Leung R.K.K."/>
            <person name="Ng P.K.S."/>
            <person name="Zou J."/>
            <person name="Zhong X.J."/>
            <person name="Ran P.X."/>
            <person name="Zhong N.S."/>
            <person name="Liu Z.G."/>
            <person name="Tsui S.K.W."/>
        </authorList>
    </citation>
    <scope>NUCLEOTIDE SEQUENCE</scope>
    <source>
        <strain evidence="1">Derf</strain>
        <tissue evidence="1">Whole organism</tissue>
    </source>
</reference>
<keyword evidence="2" id="KW-1185">Reference proteome</keyword>
<evidence type="ECO:0000313" key="1">
    <source>
        <dbReference type="EMBL" id="KAH9518294.1"/>
    </source>
</evidence>
<reference evidence="1" key="2">
    <citation type="journal article" date="2022" name="Res Sq">
        <title>Comparative Genomics Reveals Insights into the Divergent Evolution of Astigmatic Mites and Household Pest Adaptations.</title>
        <authorList>
            <person name="Xiong Q."/>
            <person name="Wan A.T.-Y."/>
            <person name="Liu X.-Y."/>
            <person name="Fung C.S.-H."/>
            <person name="Xiao X."/>
            <person name="Malainual N."/>
            <person name="Hou J."/>
            <person name="Wang L."/>
            <person name="Wang M."/>
            <person name="Yang K."/>
            <person name="Cui Y."/>
            <person name="Leung E."/>
            <person name="Nong W."/>
            <person name="Shin S.-K."/>
            <person name="Au S."/>
            <person name="Jeong K.Y."/>
            <person name="Chew F.T."/>
            <person name="Hui J."/>
            <person name="Leung T.F."/>
            <person name="Tungtrongchitr A."/>
            <person name="Zhong N."/>
            <person name="Liu Z."/>
            <person name="Tsui S."/>
        </authorList>
    </citation>
    <scope>NUCLEOTIDE SEQUENCE</scope>
    <source>
        <strain evidence="1">Derf</strain>
        <tissue evidence="1">Whole organism</tissue>
    </source>
</reference>
<protein>
    <submittedName>
        <fullName evidence="1">Uncharacterized protein</fullName>
    </submittedName>
</protein>